<comment type="caution">
    <text evidence="4">The sequence shown here is derived from an EMBL/GenBank/DDBJ whole genome shotgun (WGS) entry which is preliminary data.</text>
</comment>
<comment type="similarity">
    <text evidence="2">Belongs to the NAD(P)-dependent epimerase/dehydratase family. Dihydroflavonol-4-reductase subfamily.</text>
</comment>
<dbReference type="InterPro" id="IPR001509">
    <property type="entry name" value="Epimerase_deHydtase"/>
</dbReference>
<evidence type="ECO:0000259" key="3">
    <source>
        <dbReference type="Pfam" id="PF01370"/>
    </source>
</evidence>
<dbReference type="SUPFAM" id="SSF51735">
    <property type="entry name" value="NAD(P)-binding Rossmann-fold domains"/>
    <property type="match status" value="1"/>
</dbReference>
<dbReference type="EMBL" id="CAJMXA010001885">
    <property type="protein sequence ID" value="CAE6472010.1"/>
    <property type="molecule type" value="Genomic_DNA"/>
</dbReference>
<keyword evidence="1" id="KW-0560">Oxidoreductase</keyword>
<reference evidence="4" key="1">
    <citation type="submission" date="2021-01" db="EMBL/GenBank/DDBJ databases">
        <authorList>
            <person name="Kaushik A."/>
        </authorList>
    </citation>
    <scope>NUCLEOTIDE SEQUENCE</scope>
    <source>
        <strain evidence="4">AG6-10EEA</strain>
    </source>
</reference>
<evidence type="ECO:0000256" key="2">
    <source>
        <dbReference type="ARBA" id="ARBA00023445"/>
    </source>
</evidence>
<organism evidence="4 5">
    <name type="scientific">Rhizoctonia solani</name>
    <dbReference type="NCBI Taxonomy" id="456999"/>
    <lineage>
        <taxon>Eukaryota</taxon>
        <taxon>Fungi</taxon>
        <taxon>Dikarya</taxon>
        <taxon>Basidiomycota</taxon>
        <taxon>Agaricomycotina</taxon>
        <taxon>Agaricomycetes</taxon>
        <taxon>Cantharellales</taxon>
        <taxon>Ceratobasidiaceae</taxon>
        <taxon>Rhizoctonia</taxon>
    </lineage>
</organism>
<dbReference type="Pfam" id="PF01370">
    <property type="entry name" value="Epimerase"/>
    <property type="match status" value="1"/>
</dbReference>
<dbReference type="Gene3D" id="3.40.50.720">
    <property type="entry name" value="NAD(P)-binding Rossmann-like Domain"/>
    <property type="match status" value="1"/>
</dbReference>
<dbReference type="FunFam" id="3.40.50.720:FF:000191">
    <property type="entry name" value="Methylglyoxal reductase (NADPH-dependent)"/>
    <property type="match status" value="1"/>
</dbReference>
<dbReference type="Proteomes" id="UP000663853">
    <property type="component" value="Unassembled WGS sequence"/>
</dbReference>
<feature type="domain" description="NAD-dependent epimerase/dehydratase" evidence="3">
    <location>
        <begin position="6"/>
        <end position="272"/>
    </location>
</feature>
<evidence type="ECO:0000313" key="4">
    <source>
        <dbReference type="EMBL" id="CAE6472010.1"/>
    </source>
</evidence>
<dbReference type="InterPro" id="IPR050425">
    <property type="entry name" value="NAD(P)_dehydrat-like"/>
</dbReference>
<dbReference type="InterPro" id="IPR036291">
    <property type="entry name" value="NAD(P)-bd_dom_sf"/>
</dbReference>
<accession>A0A8H3C381</accession>
<dbReference type="GO" id="GO:0016616">
    <property type="term" value="F:oxidoreductase activity, acting on the CH-OH group of donors, NAD or NADP as acceptor"/>
    <property type="evidence" value="ECO:0007669"/>
    <property type="project" value="TreeGrafter"/>
</dbReference>
<dbReference type="PANTHER" id="PTHR10366:SF564">
    <property type="entry name" value="STEROL-4-ALPHA-CARBOXYLATE 3-DEHYDROGENASE, DECARBOXYLATING"/>
    <property type="match status" value="1"/>
</dbReference>
<dbReference type="CDD" id="cd05227">
    <property type="entry name" value="AR_SDR_e"/>
    <property type="match status" value="1"/>
</dbReference>
<dbReference type="PANTHER" id="PTHR10366">
    <property type="entry name" value="NAD DEPENDENT EPIMERASE/DEHYDRATASE"/>
    <property type="match status" value="1"/>
</dbReference>
<evidence type="ECO:0000313" key="5">
    <source>
        <dbReference type="Proteomes" id="UP000663853"/>
    </source>
</evidence>
<proteinExistence type="inferred from homology"/>
<name>A0A8H3C381_9AGAM</name>
<evidence type="ECO:0000256" key="1">
    <source>
        <dbReference type="ARBA" id="ARBA00023002"/>
    </source>
</evidence>
<gene>
    <name evidence="4" type="ORF">RDB_LOCUS76028</name>
</gene>
<dbReference type="AlphaFoldDB" id="A0A8H3C381"/>
<protein>
    <recommendedName>
        <fullName evidence="3">NAD-dependent epimerase/dehydratase domain-containing protein</fullName>
    </recommendedName>
</protein>
<sequence length="346" mass="38105">MVVSNALLTGGNGFIAVHILSLLLKHGHIVTTTVRSESKTTHLRKIFSEAVGSGQLKFAIVEDITTPGAFDQVVKDNSFDAILHTSSPLVFNVQDVEKDILQPAIKGTTEILKSAKEHGSTIKRVIITSSFAALASRAHPPNHIYTEKDWNPVTYEYAVNNPEVAYFASKALAEKAAWEFIENEKPGFDLVTICPTMVYGPVLQEVTSLNQINASSLQFYQVFNGQNKELQPFGVWLWVDVRDVATAHVAALEKPEAGGKRFLLAEGNFNIGQVTEYIWTHYPGRAEVKGIPRSTSTSGYPPEGVYSADTSTAKTILSIDYIKFEDMLKDQLAQFVALEKELEGTQ</sequence>